<dbReference type="InterPro" id="IPR014721">
    <property type="entry name" value="Ribsml_uS5_D2-typ_fold_subgr"/>
</dbReference>
<evidence type="ECO:0000313" key="4">
    <source>
        <dbReference type="EMBL" id="OGF25296.1"/>
    </source>
</evidence>
<reference evidence="4 5" key="1">
    <citation type="journal article" date="2016" name="Nat. Commun.">
        <title>Thousands of microbial genomes shed light on interconnected biogeochemical processes in an aquifer system.</title>
        <authorList>
            <person name="Anantharaman K."/>
            <person name="Brown C.T."/>
            <person name="Hug L.A."/>
            <person name="Sharon I."/>
            <person name="Castelle C.J."/>
            <person name="Probst A.J."/>
            <person name="Thomas B.C."/>
            <person name="Singh A."/>
            <person name="Wilkins M.J."/>
            <person name="Karaoz U."/>
            <person name="Brodie E.L."/>
            <person name="Williams K.H."/>
            <person name="Hubbard S.S."/>
            <person name="Banfield J.F."/>
        </authorList>
    </citation>
    <scope>NUCLEOTIDE SEQUENCE [LARGE SCALE GENOMIC DNA]</scope>
</reference>
<accession>A0A1F5SFF1</accession>
<dbReference type="InterPro" id="IPR041699">
    <property type="entry name" value="AAA_32"/>
</dbReference>
<feature type="active site" evidence="2">
    <location>
        <position position="672"/>
    </location>
</feature>
<comment type="similarity">
    <text evidence="2">Belongs to the peptidase S16 family.</text>
</comment>
<gene>
    <name evidence="4" type="ORF">A2227_07920</name>
</gene>
<sequence>MKNGKDLRAIKRLKPEEAKWTPDPDLIPATTKAVKPLGNEIVGQERGVAGITFGARIKKPNYHVVVIGDPGTGRKTTILKKLTELTAKEKCTFNDYCYVHDRDNPKKLIPLKVKAGFGPKLKKDVDRLINDFKETIPHQFGSEEYFEKIQLIQDPIDEKIEAVSEELKRTAEKLGFRVELQESQTQPGVITRDYTFLYVHNGEGKNSEALDQMLDGGELAKSDYDRIVSDRRKLDDELKKSLITSFKLEGEKKRLTKNSDKEYFLSLAKQAFPLKDYKSETEAKKFIKWMFDSMGDNVVELFFRRVDILTGEYALNEPETDKFLKYRVYPLTNNKNKTRPPVVFEENLAYLFGRVTSHINVATGTITSLTATGGSTLKADKGYLVLYLRDFLKEDIMLWEKVRRLLTTNKLYPENYFSSAFMPVTEFKTEPIDIDIKVILIADHEAFDIIREYDKTFNEIFRVVALFDDEMKNNEANIVKMVRFIKTVVSREKLLDFEKDAIIRIIEQSARLADGRQLSTRFSELNDLLIQADYWAREDKAEFVAGKHVEKAIAEKRYRLGLAEDRYLSDVASGKIAISTRGLGEPGQVNALAVSVDISEFGHPIRVTFAAGVGINGIIDNEAEANMSGNIHTKGIAIDRGFFRKRFAQKTTLCADASLTFEQNYGGIDGDSASSTEIYAALTFFSGLEPDQGIAITGSVNQNGEIQAIGGVNEKIEGFFDCCLATGGLTGEQGVIIPETNKDDLMLREDVIQAIREGKFHIYPVQTIEEGIEILTGVKAWESPDNYGQKTVYGLTLKKLEEYAAICNGENEPTRKCRKK</sequence>
<proteinExistence type="inferred from homology"/>
<dbReference type="PROSITE" id="PS51786">
    <property type="entry name" value="LON_PROTEOLYTIC"/>
    <property type="match status" value="1"/>
</dbReference>
<feature type="active site" evidence="2">
    <location>
        <position position="715"/>
    </location>
</feature>
<dbReference type="Pfam" id="PF20437">
    <property type="entry name" value="LonC_helical"/>
    <property type="match status" value="1"/>
</dbReference>
<dbReference type="GO" id="GO:0004176">
    <property type="term" value="F:ATP-dependent peptidase activity"/>
    <property type="evidence" value="ECO:0007669"/>
    <property type="project" value="UniProtKB-UniRule"/>
</dbReference>
<dbReference type="AlphaFoldDB" id="A0A1F5SFF1"/>
<keyword evidence="2" id="KW-0378">Hydrolase</keyword>
<evidence type="ECO:0000259" key="3">
    <source>
        <dbReference type="PROSITE" id="PS51786"/>
    </source>
</evidence>
<dbReference type="EMBL" id="MFGB01000022">
    <property type="protein sequence ID" value="OGF25296.1"/>
    <property type="molecule type" value="Genomic_DNA"/>
</dbReference>
<dbReference type="Gene3D" id="3.30.230.10">
    <property type="match status" value="1"/>
</dbReference>
<dbReference type="EC" id="3.4.21.53" evidence="2"/>
<dbReference type="InterPro" id="IPR046844">
    <property type="entry name" value="Lon-like_helical"/>
</dbReference>
<dbReference type="STRING" id="1797994.A2227_07920"/>
<dbReference type="Pfam" id="PF13654">
    <property type="entry name" value="AAA_32"/>
    <property type="match status" value="1"/>
</dbReference>
<dbReference type="PRINTS" id="PR00830">
    <property type="entry name" value="ENDOLAPTASE"/>
</dbReference>
<comment type="caution">
    <text evidence="4">The sequence shown here is derived from an EMBL/GenBank/DDBJ whole genome shotgun (WGS) entry which is preliminary data.</text>
</comment>
<keyword evidence="2" id="KW-0720">Serine protease</keyword>
<name>A0A1F5SFF1_9BACT</name>
<dbReference type="InterPro" id="IPR020568">
    <property type="entry name" value="Ribosomal_Su5_D2-typ_SF"/>
</dbReference>
<dbReference type="InterPro" id="IPR027065">
    <property type="entry name" value="Lon_Prtase"/>
</dbReference>
<dbReference type="PANTHER" id="PTHR10046">
    <property type="entry name" value="ATP DEPENDENT LON PROTEASE FAMILY MEMBER"/>
    <property type="match status" value="1"/>
</dbReference>
<dbReference type="GO" id="GO:0004252">
    <property type="term" value="F:serine-type endopeptidase activity"/>
    <property type="evidence" value="ECO:0007669"/>
    <property type="project" value="UniProtKB-UniRule"/>
</dbReference>
<dbReference type="Proteomes" id="UP000178367">
    <property type="component" value="Unassembled WGS sequence"/>
</dbReference>
<dbReference type="Gene3D" id="3.40.50.300">
    <property type="entry name" value="P-loop containing nucleotide triphosphate hydrolases"/>
    <property type="match status" value="2"/>
</dbReference>
<dbReference type="InterPro" id="IPR027417">
    <property type="entry name" value="P-loop_NTPase"/>
</dbReference>
<organism evidence="4 5">
    <name type="scientific">Candidatus Falkowbacteria bacterium RIFOXYA2_FULL_47_19</name>
    <dbReference type="NCBI Taxonomy" id="1797994"/>
    <lineage>
        <taxon>Bacteria</taxon>
        <taxon>Candidatus Falkowiibacteriota</taxon>
    </lineage>
</organism>
<dbReference type="InterPro" id="IPR046843">
    <property type="entry name" value="LonB_AAA-LID"/>
</dbReference>
<dbReference type="SUPFAM" id="SSF54211">
    <property type="entry name" value="Ribosomal protein S5 domain 2-like"/>
    <property type="match status" value="1"/>
</dbReference>
<dbReference type="GO" id="GO:0030163">
    <property type="term" value="P:protein catabolic process"/>
    <property type="evidence" value="ECO:0007669"/>
    <property type="project" value="InterPro"/>
</dbReference>
<feature type="domain" description="Lon proteolytic" evidence="3">
    <location>
        <begin position="583"/>
        <end position="778"/>
    </location>
</feature>
<evidence type="ECO:0000256" key="2">
    <source>
        <dbReference type="PROSITE-ProRule" id="PRU01122"/>
    </source>
</evidence>
<dbReference type="Pfam" id="PF05362">
    <property type="entry name" value="Lon_C"/>
    <property type="match status" value="1"/>
</dbReference>
<dbReference type="InterPro" id="IPR008269">
    <property type="entry name" value="Lon_proteolytic"/>
</dbReference>
<keyword evidence="1 2" id="KW-0645">Protease</keyword>
<dbReference type="Gene3D" id="1.10.8.60">
    <property type="match status" value="1"/>
</dbReference>
<dbReference type="GO" id="GO:0006508">
    <property type="term" value="P:proteolysis"/>
    <property type="evidence" value="ECO:0007669"/>
    <property type="project" value="UniProtKB-KW"/>
</dbReference>
<evidence type="ECO:0000313" key="5">
    <source>
        <dbReference type="Proteomes" id="UP000178367"/>
    </source>
</evidence>
<dbReference type="Pfam" id="PF20436">
    <property type="entry name" value="LonB_AAA-LID"/>
    <property type="match status" value="1"/>
</dbReference>
<dbReference type="SUPFAM" id="SSF52540">
    <property type="entry name" value="P-loop containing nucleoside triphosphate hydrolases"/>
    <property type="match status" value="1"/>
</dbReference>
<comment type="catalytic activity">
    <reaction evidence="2">
        <text>Hydrolysis of proteins in presence of ATP.</text>
        <dbReference type="EC" id="3.4.21.53"/>
    </reaction>
</comment>
<evidence type="ECO:0000256" key="1">
    <source>
        <dbReference type="ARBA" id="ARBA00022670"/>
    </source>
</evidence>
<dbReference type="GO" id="GO:0005524">
    <property type="term" value="F:ATP binding"/>
    <property type="evidence" value="ECO:0007669"/>
    <property type="project" value="InterPro"/>
</dbReference>
<protein>
    <recommendedName>
        <fullName evidence="2">endopeptidase La</fullName>
        <ecNumber evidence="2">3.4.21.53</ecNumber>
    </recommendedName>
</protein>